<gene>
    <name evidence="3" type="ORF">BD289DRAFT_257648</name>
</gene>
<dbReference type="AlphaFoldDB" id="A0A2T3AKZ8"/>
<dbReference type="GO" id="GO:0042790">
    <property type="term" value="P:nucleolar large rRNA transcription by RNA polymerase I"/>
    <property type="evidence" value="ECO:0007669"/>
    <property type="project" value="TreeGrafter"/>
</dbReference>
<dbReference type="Proteomes" id="UP000241462">
    <property type="component" value="Unassembled WGS sequence"/>
</dbReference>
<dbReference type="OrthoDB" id="5346740at2759"/>
<feature type="compositionally biased region" description="Basic and acidic residues" evidence="1">
    <location>
        <begin position="515"/>
        <end position="542"/>
    </location>
</feature>
<dbReference type="GO" id="GO:0001164">
    <property type="term" value="F:RNA polymerase I core promoter sequence-specific DNA binding"/>
    <property type="evidence" value="ECO:0007669"/>
    <property type="project" value="TreeGrafter"/>
</dbReference>
<organism evidence="3 4">
    <name type="scientific">Coniella lustricola</name>
    <dbReference type="NCBI Taxonomy" id="2025994"/>
    <lineage>
        <taxon>Eukaryota</taxon>
        <taxon>Fungi</taxon>
        <taxon>Dikarya</taxon>
        <taxon>Ascomycota</taxon>
        <taxon>Pezizomycotina</taxon>
        <taxon>Sordariomycetes</taxon>
        <taxon>Sordariomycetidae</taxon>
        <taxon>Diaporthales</taxon>
        <taxon>Schizoparmaceae</taxon>
        <taxon>Coniella</taxon>
    </lineage>
</organism>
<feature type="region of interest" description="Disordered" evidence="1">
    <location>
        <begin position="13"/>
        <end position="199"/>
    </location>
</feature>
<feature type="compositionally biased region" description="Polar residues" evidence="1">
    <location>
        <begin position="130"/>
        <end position="145"/>
    </location>
</feature>
<feature type="region of interest" description="Disordered" evidence="1">
    <location>
        <begin position="300"/>
        <end position="346"/>
    </location>
</feature>
<feature type="domain" description="Extracellular mutant protein 11 C-terminal" evidence="2">
    <location>
        <begin position="415"/>
        <end position="546"/>
    </location>
</feature>
<name>A0A2T3AKZ8_9PEZI</name>
<evidence type="ECO:0000256" key="1">
    <source>
        <dbReference type="SAM" id="MobiDB-lite"/>
    </source>
</evidence>
<dbReference type="Pfam" id="PF15463">
    <property type="entry name" value="ECM11"/>
    <property type="match status" value="1"/>
</dbReference>
<reference evidence="3 4" key="1">
    <citation type="journal article" date="2018" name="Mycol. Prog.">
        <title>Coniella lustricola, a new species from submerged detritus.</title>
        <authorList>
            <person name="Raudabaugh D.B."/>
            <person name="Iturriaga T."/>
            <person name="Carver A."/>
            <person name="Mondo S."/>
            <person name="Pangilinan J."/>
            <person name="Lipzen A."/>
            <person name="He G."/>
            <person name="Amirebrahimi M."/>
            <person name="Grigoriev I.V."/>
            <person name="Miller A.N."/>
        </authorList>
    </citation>
    <scope>NUCLEOTIDE SEQUENCE [LARGE SCALE GENOMIC DNA]</scope>
    <source>
        <strain evidence="3 4">B22-T-1</strain>
    </source>
</reference>
<dbReference type="PANTHER" id="PTHR28244">
    <property type="entry name" value="RNA POLYMERASE I-SPECIFIC TRANSCRIPTION INITIATION FACTOR RRN11"/>
    <property type="match status" value="1"/>
</dbReference>
<evidence type="ECO:0000313" key="3">
    <source>
        <dbReference type="EMBL" id="PSS02332.1"/>
    </source>
</evidence>
<feature type="compositionally biased region" description="Polar residues" evidence="1">
    <location>
        <begin position="306"/>
        <end position="322"/>
    </location>
</feature>
<feature type="region of interest" description="Disordered" evidence="1">
    <location>
        <begin position="515"/>
        <end position="553"/>
    </location>
</feature>
<feature type="compositionally biased region" description="Basic and acidic residues" evidence="1">
    <location>
        <begin position="146"/>
        <end position="183"/>
    </location>
</feature>
<dbReference type="GO" id="GO:0017025">
    <property type="term" value="F:TBP-class protein binding"/>
    <property type="evidence" value="ECO:0007669"/>
    <property type="project" value="TreeGrafter"/>
</dbReference>
<evidence type="ECO:0000313" key="4">
    <source>
        <dbReference type="Proteomes" id="UP000241462"/>
    </source>
</evidence>
<accession>A0A2T3AKZ8</accession>
<dbReference type="EMBL" id="KZ678378">
    <property type="protein sequence ID" value="PSS02332.1"/>
    <property type="molecule type" value="Genomic_DNA"/>
</dbReference>
<dbReference type="PANTHER" id="PTHR28244:SF3">
    <property type="entry name" value="EXTRACELLULAR MUTANT PROTEIN 11 C-TERMINAL DOMAIN-CONTAINING PROTEIN"/>
    <property type="match status" value="1"/>
</dbReference>
<feature type="region of interest" description="Disordered" evidence="1">
    <location>
        <begin position="217"/>
        <end position="266"/>
    </location>
</feature>
<evidence type="ECO:0000259" key="2">
    <source>
        <dbReference type="Pfam" id="PF15463"/>
    </source>
</evidence>
<dbReference type="InParanoid" id="A0A2T3AKZ8"/>
<dbReference type="InterPro" id="IPR029178">
    <property type="entry name" value="Ecm11_C"/>
</dbReference>
<dbReference type="InterPro" id="IPR053029">
    <property type="entry name" value="RNA_pol_I-specific_init_factor"/>
</dbReference>
<protein>
    <submittedName>
        <fullName evidence="3">Extracellular mutant protein 11-domain-containing protein</fullName>
    </submittedName>
</protein>
<feature type="region of interest" description="Disordered" evidence="1">
    <location>
        <begin position="434"/>
        <end position="454"/>
    </location>
</feature>
<dbReference type="GO" id="GO:0070860">
    <property type="term" value="C:RNA polymerase I core factor complex"/>
    <property type="evidence" value="ECO:0007669"/>
    <property type="project" value="TreeGrafter"/>
</dbReference>
<dbReference type="STRING" id="2025994.A0A2T3AKZ8"/>
<feature type="compositionally biased region" description="Basic and acidic residues" evidence="1">
    <location>
        <begin position="114"/>
        <end position="129"/>
    </location>
</feature>
<proteinExistence type="predicted"/>
<keyword evidence="4" id="KW-1185">Reference proteome</keyword>
<sequence>MGPYTKQKLQHFITQHDAVPDINPHGPSSPPLQPVDDAASPIRASPPLGLKRDKVLIPTMIPAGIPKPARLGNSSLKAVDDPRTRHLTSQPRDGLAGVRPGWESAPPLSTTPDSSRDKNDGGLRERWEEQSNVQSLFSDIVQSRSSSDHGSIDREDTRSDILDDRPRARRGRETHGSSKGDLAKKRHSEGLPQLKSEKGQLELAVLDARGLSTSMITHAPKDKVPEAPTYQQNPFDTTSEEASPQLHRERGFLHSRFPHRGNNTTKGRTHVERAAFHMDAAKQLSPEKFDGETDAIHPQIFAKPNRIQSISDQRPVAQSRTKNVAHIEVPEVDSESDESDHSPLEQDYVHQPTPGAFNSAAANNDATVIFSPQQHIVPIKAARVAVAKEITAQATLVPRSNGQQPLSKKRRFSADYDDAALQKMSFVELQKEPFDHDPTKQLAKSPTKPPADNLGERLEFYTAQDEEAQGQFFQQMSLRDWEDSGDWFLGRFADIVQQMREARQDKRKMVEQYEKEVSNREEAVRRKKESIERKLSKLKHDGTAMMEGKGIDD</sequence>
<feature type="compositionally biased region" description="Polar residues" evidence="1">
    <location>
        <begin position="229"/>
        <end position="242"/>
    </location>
</feature>